<evidence type="ECO:0000313" key="1">
    <source>
        <dbReference type="EMBL" id="MEJ5906865.1"/>
    </source>
</evidence>
<evidence type="ECO:0000313" key="2">
    <source>
        <dbReference type="Proteomes" id="UP001377692"/>
    </source>
</evidence>
<gene>
    <name evidence="1" type="ORF">V7V80_19485</name>
</gene>
<dbReference type="Proteomes" id="UP001377692">
    <property type="component" value="Unassembled WGS sequence"/>
</dbReference>
<dbReference type="EMBL" id="JBBHLD010000020">
    <property type="protein sequence ID" value="MEJ5906865.1"/>
    <property type="molecule type" value="Genomic_DNA"/>
</dbReference>
<dbReference type="SUPFAM" id="SSF49373">
    <property type="entry name" value="Invasin/intimin cell-adhesion fragments"/>
    <property type="match status" value="1"/>
</dbReference>
<reference evidence="1 2" key="1">
    <citation type="submission" date="2024-02" db="EMBL/GenBank/DDBJ databases">
        <title>Identification of pathogenicity and growth-promoting functions of Pseudomonas putida variants.</title>
        <authorList>
            <person name="Sun J."/>
        </authorList>
    </citation>
    <scope>NUCLEOTIDE SEQUENCE [LARGE SCALE GENOMIC DNA]</scope>
    <source>
        <strain evidence="1 2">A04</strain>
    </source>
</reference>
<dbReference type="RefSeq" id="WP_339550362.1">
    <property type="nucleotide sequence ID" value="NZ_JBBHLD010000020.1"/>
</dbReference>
<name>A0ABU8RAL7_9PSED</name>
<protein>
    <recommendedName>
        <fullName evidence="3">BIG2 domain-containing protein</fullName>
    </recommendedName>
</protein>
<dbReference type="Gene3D" id="2.60.40.1080">
    <property type="match status" value="1"/>
</dbReference>
<accession>A0ABU8RAL7</accession>
<comment type="caution">
    <text evidence="1">The sequence shown here is derived from an EMBL/GenBank/DDBJ whole genome shotgun (WGS) entry which is preliminary data.</text>
</comment>
<sequence length="837" mass="89721">MSSTVIALPVNPNSIVPGSSAGIDDLRIEFDLHLKNRYPKEAISDYPRPMVIGATWPVSIADVGINHEEVWDPDDGVVVVIPAFKGMAVDDWIIADWSGKRVPAKVVADDVSNQYLTVIVPSAFIKGKDDAQVKYSVTRKNSAGAYGTVGTSQVLIVKVRFGQPGHVGNAAPVPLNAPTLTTPATGPVGESDAKSGVQVTIAAYTGMAPFDTVVLYWGHETVEDSVEAAHVGKPIVVTVPEATVLAAGDSKDLEVDYYVVDEVGNESEWSVTTRVQVAVSKLKFTAPTLSDLEDLKRTIVQPFNLDIYGSRGLEIKADPGNFQPGDSVTVKWKATTEAGLAQASDLGTVDITAAGEVLTFTLPHTELWGLANGSGSAYYEVKRNNTVTLSQSATLDFIGTRASNALPAVSIDGAASVDNGWWIDSDLAVADVVIPQLANLMTGDVVDVVMRGVAADGRSLVFKPRKHRVTAVQVGSELRLRLDGPKFLLPLEGGYVDIYYTVKRGKNKVKSLYQRFYVGYLAETLPAPTTETDLSGSNNVLDPGRQEFAHGVYIALPDLSAVKGDYTLQMIWETSEGGYHEQSQDIDAGDTPTSFQVPAAELTLNGNPIDVVVYYIVSQANTPDRASADLEFTIATPAMLVAPLDVSQAPMVLRGGAIEMCQMVANAWAVIPPKVNGNIARSQQRLPTGGTPPYTYASSTPAIARVDADGRVWPLRNGDVTITITDVANKTISYPVQVSYCFRVLIGPGSYNLVSAESFVRAESALPVNDDLIPDLRVLYGAQLPLNRHTWTGHRLFHEGFNNGPGSGSFYHVATKTIHFANSYNTNVTGAMAMKPV</sequence>
<dbReference type="InterPro" id="IPR008964">
    <property type="entry name" value="Invasin/intimin_cell_adhesion"/>
</dbReference>
<organism evidence="1 2">
    <name type="scientific">Pseudomonas kermanshahensis</name>
    <dbReference type="NCBI Taxonomy" id="2745482"/>
    <lineage>
        <taxon>Bacteria</taxon>
        <taxon>Pseudomonadati</taxon>
        <taxon>Pseudomonadota</taxon>
        <taxon>Gammaproteobacteria</taxon>
        <taxon>Pseudomonadales</taxon>
        <taxon>Pseudomonadaceae</taxon>
        <taxon>Pseudomonas</taxon>
    </lineage>
</organism>
<keyword evidence="2" id="KW-1185">Reference proteome</keyword>
<proteinExistence type="predicted"/>
<evidence type="ECO:0008006" key="3">
    <source>
        <dbReference type="Google" id="ProtNLM"/>
    </source>
</evidence>